<evidence type="ECO:0000313" key="3">
    <source>
        <dbReference type="EMBL" id="KAA9032382.1"/>
    </source>
</evidence>
<dbReference type="InterPro" id="IPR029787">
    <property type="entry name" value="Nucleotide_cyclase"/>
</dbReference>
<feature type="transmembrane region" description="Helical" evidence="1">
    <location>
        <begin position="38"/>
        <end position="55"/>
    </location>
</feature>
<dbReference type="NCBIfam" id="TIGR00254">
    <property type="entry name" value="GGDEF"/>
    <property type="match status" value="1"/>
</dbReference>
<name>A0A5J5I6G2_9BACI</name>
<dbReference type="Pfam" id="PF00990">
    <property type="entry name" value="GGDEF"/>
    <property type="match status" value="1"/>
</dbReference>
<dbReference type="RefSeq" id="WP_150437986.1">
    <property type="nucleotide sequence ID" value="NZ_VYKL01000003.1"/>
</dbReference>
<dbReference type="InterPro" id="IPR050469">
    <property type="entry name" value="Diguanylate_Cyclase"/>
</dbReference>
<feature type="transmembrane region" description="Helical" evidence="1">
    <location>
        <begin position="100"/>
        <end position="116"/>
    </location>
</feature>
<dbReference type="InterPro" id="IPR035965">
    <property type="entry name" value="PAS-like_dom_sf"/>
</dbReference>
<protein>
    <submittedName>
        <fullName evidence="3">Diguanylate cyclase</fullName>
    </submittedName>
</protein>
<dbReference type="CDD" id="cd01949">
    <property type="entry name" value="GGDEF"/>
    <property type="match status" value="1"/>
</dbReference>
<dbReference type="InterPro" id="IPR000160">
    <property type="entry name" value="GGDEF_dom"/>
</dbReference>
<feature type="transmembrane region" description="Helical" evidence="1">
    <location>
        <begin position="67"/>
        <end position="88"/>
    </location>
</feature>
<dbReference type="EMBL" id="VYKL01000003">
    <property type="protein sequence ID" value="KAA9032382.1"/>
    <property type="molecule type" value="Genomic_DNA"/>
</dbReference>
<keyword evidence="1" id="KW-1133">Transmembrane helix</keyword>
<feature type="transmembrane region" description="Helical" evidence="1">
    <location>
        <begin position="217"/>
        <end position="236"/>
    </location>
</feature>
<gene>
    <name evidence="3" type="ORF">F4V44_00285</name>
</gene>
<dbReference type="InterPro" id="IPR031621">
    <property type="entry name" value="HisKA_7TM"/>
</dbReference>
<dbReference type="Proteomes" id="UP000326671">
    <property type="component" value="Unassembled WGS sequence"/>
</dbReference>
<accession>A0A5J5I6G2</accession>
<dbReference type="FunFam" id="3.30.70.270:FF:000001">
    <property type="entry name" value="Diguanylate cyclase domain protein"/>
    <property type="match status" value="1"/>
</dbReference>
<dbReference type="GO" id="GO:0052621">
    <property type="term" value="F:diguanylate cyclase activity"/>
    <property type="evidence" value="ECO:0007669"/>
    <property type="project" value="TreeGrafter"/>
</dbReference>
<reference evidence="3 4" key="1">
    <citation type="submission" date="2019-09" db="EMBL/GenBank/DDBJ databases">
        <title>Whole genome sequences of isolates from the Mars Exploration Rovers.</title>
        <authorList>
            <person name="Seuylemezian A."/>
            <person name="Vaishampayan P."/>
        </authorList>
    </citation>
    <scope>NUCLEOTIDE SEQUENCE [LARGE SCALE GENOMIC DNA]</scope>
    <source>
        <strain evidence="3 4">MER_TA_151</strain>
    </source>
</reference>
<dbReference type="Gene3D" id="3.30.450.20">
    <property type="entry name" value="PAS domain"/>
    <property type="match status" value="1"/>
</dbReference>
<evidence type="ECO:0000256" key="1">
    <source>
        <dbReference type="SAM" id="Phobius"/>
    </source>
</evidence>
<dbReference type="OrthoDB" id="9759607at2"/>
<dbReference type="Pfam" id="PF16927">
    <property type="entry name" value="HisKA_7TM"/>
    <property type="match status" value="1"/>
</dbReference>
<feature type="transmembrane region" description="Helical" evidence="1">
    <location>
        <begin position="145"/>
        <end position="168"/>
    </location>
</feature>
<dbReference type="InterPro" id="IPR043128">
    <property type="entry name" value="Rev_trsase/Diguanyl_cyclase"/>
</dbReference>
<keyword evidence="1" id="KW-0812">Transmembrane</keyword>
<evidence type="ECO:0000259" key="2">
    <source>
        <dbReference type="PROSITE" id="PS50887"/>
    </source>
</evidence>
<dbReference type="PANTHER" id="PTHR45138:SF9">
    <property type="entry name" value="DIGUANYLATE CYCLASE DGCM-RELATED"/>
    <property type="match status" value="1"/>
</dbReference>
<feature type="transmembrane region" description="Helical" evidence="1">
    <location>
        <begin position="6"/>
        <end position="26"/>
    </location>
</feature>
<keyword evidence="4" id="KW-1185">Reference proteome</keyword>
<dbReference type="PROSITE" id="PS50887">
    <property type="entry name" value="GGDEF"/>
    <property type="match status" value="1"/>
</dbReference>
<dbReference type="SUPFAM" id="SSF55785">
    <property type="entry name" value="PYP-like sensor domain (PAS domain)"/>
    <property type="match status" value="1"/>
</dbReference>
<keyword evidence="1" id="KW-0472">Membrane</keyword>
<dbReference type="Gene3D" id="3.30.70.270">
    <property type="match status" value="1"/>
</dbReference>
<dbReference type="AlphaFoldDB" id="A0A5J5I6G2"/>
<feature type="transmembrane region" description="Helical" evidence="1">
    <location>
        <begin position="180"/>
        <end position="197"/>
    </location>
</feature>
<sequence>MLDELFVYILAVSIASILSFLLFLYAQFRLKDAPGAHPYMLATLFSAVFTFSYALELSSTSLERMIFWLNIEYLVLPFIPVFIFLMCLEYTGLKLKQRKRLLLFIVPIITIFIHGTNELHRLYYTSIQLNNDGPFPTLKLEHGPWFYVHSLFLFMCLMMSVIVLLSQLKKAASFRFRMQIILMTAGILTPIIANYYYVNGLSPHGIDLGPVSMSISFLFHGAALVSYQMFNVTPIARDTVFEKMKNGVIVLNQNGMIVDYNDAMLAIIPALNSQSIGKSIVDAVGKTGPLAEIFMLERECDYEICRDEERVYFQIQFSTVTNKNNYEIGKIITFVDVTEKVDLQKKLKTLASIDGLSQVYNRTFFMQESERVIGSLNGRDVSIIMFDIDHFKKINDTFGHEAGDKVLTHIASTAKESLRTNDIMGRYGGEEFIICLPDTSLTEAYELAQSIRVRISQHSTTYYNDEIYVTSSFGISSALIRKEDSHNTLEVLIREADQALYESKSKGRNYVAIYEDI</sequence>
<evidence type="ECO:0000313" key="4">
    <source>
        <dbReference type="Proteomes" id="UP000326671"/>
    </source>
</evidence>
<organism evidence="3 4">
    <name type="scientific">Niallia endozanthoxylica</name>
    <dbReference type="NCBI Taxonomy" id="2036016"/>
    <lineage>
        <taxon>Bacteria</taxon>
        <taxon>Bacillati</taxon>
        <taxon>Bacillota</taxon>
        <taxon>Bacilli</taxon>
        <taxon>Bacillales</taxon>
        <taxon>Bacillaceae</taxon>
        <taxon>Niallia</taxon>
    </lineage>
</organism>
<dbReference type="SUPFAM" id="SSF55073">
    <property type="entry name" value="Nucleotide cyclase"/>
    <property type="match status" value="1"/>
</dbReference>
<dbReference type="PANTHER" id="PTHR45138">
    <property type="entry name" value="REGULATORY COMPONENTS OF SENSORY TRANSDUCTION SYSTEM"/>
    <property type="match status" value="1"/>
</dbReference>
<feature type="domain" description="GGDEF" evidence="2">
    <location>
        <begin position="379"/>
        <end position="516"/>
    </location>
</feature>
<proteinExistence type="predicted"/>
<dbReference type="SMART" id="SM00267">
    <property type="entry name" value="GGDEF"/>
    <property type="match status" value="1"/>
</dbReference>
<comment type="caution">
    <text evidence="3">The sequence shown here is derived from an EMBL/GenBank/DDBJ whole genome shotgun (WGS) entry which is preliminary data.</text>
</comment>